<keyword evidence="4" id="KW-1185">Reference proteome</keyword>
<feature type="domain" description="Helicase C-terminal" evidence="2">
    <location>
        <begin position="217"/>
        <end position="363"/>
    </location>
</feature>
<dbReference type="GO" id="GO:0005524">
    <property type="term" value="F:ATP binding"/>
    <property type="evidence" value="ECO:0007669"/>
    <property type="project" value="InterPro"/>
</dbReference>
<proteinExistence type="predicted"/>
<dbReference type="InterPro" id="IPR006935">
    <property type="entry name" value="Helicase/UvrB_N"/>
</dbReference>
<dbReference type="RefSeq" id="WP_138624090.1">
    <property type="nucleotide sequence ID" value="NZ_SZVP01000015.1"/>
</dbReference>
<keyword evidence="3" id="KW-0378">Hydrolase</keyword>
<dbReference type="GO" id="GO:0003677">
    <property type="term" value="F:DNA binding"/>
    <property type="evidence" value="ECO:0007669"/>
    <property type="project" value="InterPro"/>
</dbReference>
<dbReference type="GO" id="GO:0016787">
    <property type="term" value="F:hydrolase activity"/>
    <property type="evidence" value="ECO:0007669"/>
    <property type="project" value="InterPro"/>
</dbReference>
<feature type="domain" description="Helicase ATP-binding" evidence="1">
    <location>
        <begin position="14"/>
        <end position="160"/>
    </location>
</feature>
<evidence type="ECO:0000313" key="4">
    <source>
        <dbReference type="Proteomes" id="UP000307702"/>
    </source>
</evidence>
<dbReference type="PANTHER" id="PTHR47396:SF1">
    <property type="entry name" value="ATP-DEPENDENT HELICASE IRC3-RELATED"/>
    <property type="match status" value="1"/>
</dbReference>
<protein>
    <submittedName>
        <fullName evidence="3">Helicase</fullName>
    </submittedName>
</protein>
<dbReference type="Pfam" id="PF00271">
    <property type="entry name" value="Helicase_C"/>
    <property type="match status" value="1"/>
</dbReference>
<dbReference type="InterPro" id="IPR014001">
    <property type="entry name" value="Helicase_ATP-bd"/>
</dbReference>
<dbReference type="PROSITE" id="PS51194">
    <property type="entry name" value="HELICASE_CTER"/>
    <property type="match status" value="1"/>
</dbReference>
<dbReference type="Pfam" id="PF04851">
    <property type="entry name" value="ResIII"/>
    <property type="match status" value="1"/>
</dbReference>
<dbReference type="InterPro" id="IPR027417">
    <property type="entry name" value="P-loop_NTPase"/>
</dbReference>
<accession>A0A8H2JK63</accession>
<keyword evidence="3" id="KW-0067">ATP-binding</keyword>
<dbReference type="SUPFAM" id="SSF52540">
    <property type="entry name" value="P-loop containing nucleoside triphosphate hydrolases"/>
    <property type="match status" value="1"/>
</dbReference>
<dbReference type="OrthoDB" id="9804086at2"/>
<sequence length="521" mass="57549">MQILEKDYQISSVNKAINAGVNSIIVLPTGGGKSICILKLCQAMPDKKVVVSLRNAALIPQLLNTLSSNGLSVSVVKSGYKYIAGGDVTLIMEQSFARRKHLNIKCDVLLRDEYHVGCMGGVYIAMREELSPELIIGLTATPIDRLGVYIDQSMKLIEETTTKDLIARGELAKPVYKVPSLSQEIDYSSVKMYRGDFSVSGLDCILLEHCSLVAQQTIDDALSQGRKVMLFANSIKHVEALSEAFDLLGVEHEIVHSQRTINDNDESIRRYKSNEVRLIINMSMLTIGFDDPATDCVVLARPTKILRLYLQIIGRCLRASPGKTNALILDLAQCISTHGFAEDYRDFTRKTAKSAAIMSERLSVTNIGQFVDGEFSYQESIVRKVVKRKSSVTRKKVRPTLVASKELVDRAASNRATALLRLNPRMEKLVSTIELVNIVYEQQDETSKMLDEVAMVKIVALIGFAYSDALVDSCTTLVETLHAQNQSIRGLLLKVSNLITSIAMQDLAVKEVISKDATVKA</sequence>
<dbReference type="PROSITE" id="PS51192">
    <property type="entry name" value="HELICASE_ATP_BIND_1"/>
    <property type="match status" value="1"/>
</dbReference>
<dbReference type="GO" id="GO:0005829">
    <property type="term" value="C:cytosol"/>
    <property type="evidence" value="ECO:0007669"/>
    <property type="project" value="TreeGrafter"/>
</dbReference>
<dbReference type="EMBL" id="SZVP01000015">
    <property type="protein sequence ID" value="TMM43156.1"/>
    <property type="molecule type" value="Genomic_DNA"/>
</dbReference>
<gene>
    <name evidence="3" type="ORF">FCS21_13590</name>
</gene>
<evidence type="ECO:0000259" key="2">
    <source>
        <dbReference type="PROSITE" id="PS51194"/>
    </source>
</evidence>
<dbReference type="Gene3D" id="3.40.50.300">
    <property type="entry name" value="P-loop containing nucleotide triphosphate hydrolases"/>
    <property type="match status" value="2"/>
</dbReference>
<dbReference type="SMART" id="SM00490">
    <property type="entry name" value="HELICc"/>
    <property type="match status" value="1"/>
</dbReference>
<reference evidence="3 4" key="1">
    <citation type="submission" date="2019-05" db="EMBL/GenBank/DDBJ databases">
        <title>Colwellia ponticola sp. nov., isolated from seawater.</title>
        <authorList>
            <person name="Yoon J.-H."/>
        </authorList>
    </citation>
    <scope>NUCLEOTIDE SEQUENCE [LARGE SCALE GENOMIC DNA]</scope>
    <source>
        <strain evidence="3 4">OISW-25</strain>
    </source>
</reference>
<dbReference type="AlphaFoldDB" id="A0A8H2JK63"/>
<organism evidence="3 4">
    <name type="scientific">Colwellia ponticola</name>
    <dbReference type="NCBI Taxonomy" id="2304625"/>
    <lineage>
        <taxon>Bacteria</taxon>
        <taxon>Pseudomonadati</taxon>
        <taxon>Pseudomonadota</taxon>
        <taxon>Gammaproteobacteria</taxon>
        <taxon>Alteromonadales</taxon>
        <taxon>Colwelliaceae</taxon>
        <taxon>Colwellia</taxon>
    </lineage>
</organism>
<dbReference type="PANTHER" id="PTHR47396">
    <property type="entry name" value="TYPE I RESTRICTION ENZYME ECOKI R PROTEIN"/>
    <property type="match status" value="1"/>
</dbReference>
<dbReference type="InterPro" id="IPR001650">
    <property type="entry name" value="Helicase_C-like"/>
</dbReference>
<evidence type="ECO:0000259" key="1">
    <source>
        <dbReference type="PROSITE" id="PS51192"/>
    </source>
</evidence>
<dbReference type="InterPro" id="IPR050742">
    <property type="entry name" value="Helicase_Restrict-Modif_Enz"/>
</dbReference>
<comment type="caution">
    <text evidence="3">The sequence shown here is derived from an EMBL/GenBank/DDBJ whole genome shotgun (WGS) entry which is preliminary data.</text>
</comment>
<name>A0A8H2JK63_9GAMM</name>
<keyword evidence="3" id="KW-0547">Nucleotide-binding</keyword>
<dbReference type="SMART" id="SM00487">
    <property type="entry name" value="DEXDc"/>
    <property type="match status" value="1"/>
</dbReference>
<dbReference type="Proteomes" id="UP000307702">
    <property type="component" value="Unassembled WGS sequence"/>
</dbReference>
<evidence type="ECO:0000313" key="3">
    <source>
        <dbReference type="EMBL" id="TMM43156.1"/>
    </source>
</evidence>
<dbReference type="GO" id="GO:0004386">
    <property type="term" value="F:helicase activity"/>
    <property type="evidence" value="ECO:0007669"/>
    <property type="project" value="UniProtKB-KW"/>
</dbReference>
<keyword evidence="3" id="KW-0347">Helicase</keyword>